<keyword evidence="7" id="KW-0805">Transcription regulation</keyword>
<evidence type="ECO:0000256" key="8">
    <source>
        <dbReference type="ARBA" id="ARBA00023163"/>
    </source>
</evidence>
<dbReference type="SUPFAM" id="SSF52768">
    <property type="entry name" value="Arginase/deacetylase"/>
    <property type="match status" value="1"/>
</dbReference>
<reference evidence="15" key="3">
    <citation type="journal article" date="2018" name="Mol. Plant Microbe Interact.">
        <title>Genome sequence resources for the wheat stripe rust pathogen (Puccinia striiformis f. sp. tritici) and the barley stripe rust pathogen (Puccinia striiformis f. sp. hordei).</title>
        <authorList>
            <person name="Xia C."/>
            <person name="Wang M."/>
            <person name="Yin C."/>
            <person name="Cornejo O.E."/>
            <person name="Hulbert S.H."/>
            <person name="Chen X."/>
        </authorList>
    </citation>
    <scope>NUCLEOTIDE SEQUENCE [LARGE SCALE GENOMIC DNA]</scope>
    <source>
        <strain evidence="15">93TX-2</strain>
    </source>
</reference>
<dbReference type="InterPro" id="IPR023696">
    <property type="entry name" value="Ureohydrolase_dom_sf"/>
</dbReference>
<dbReference type="InterPro" id="IPR000286">
    <property type="entry name" value="HDACs"/>
</dbReference>
<evidence type="ECO:0000256" key="5">
    <source>
        <dbReference type="ARBA" id="ARBA00022801"/>
    </source>
</evidence>
<comment type="caution">
    <text evidence="14">The sequence shown here is derived from an EMBL/GenBank/DDBJ whole genome shotgun (WGS) entry which is preliminary data.</text>
</comment>
<dbReference type="Gene3D" id="3.40.800.20">
    <property type="entry name" value="Histone deacetylase domain"/>
    <property type="match status" value="1"/>
</dbReference>
<feature type="domain" description="Histone deacetylase" evidence="12">
    <location>
        <begin position="63"/>
        <end position="375"/>
    </location>
</feature>
<feature type="compositionally biased region" description="Polar residues" evidence="10">
    <location>
        <begin position="22"/>
        <end position="40"/>
    </location>
</feature>
<dbReference type="PANTHER" id="PTHR10625">
    <property type="entry name" value="HISTONE DEACETYLASE HDAC1-RELATED"/>
    <property type="match status" value="1"/>
</dbReference>
<proteinExistence type="inferred from homology"/>
<feature type="compositionally biased region" description="Polar residues" evidence="10">
    <location>
        <begin position="694"/>
        <end position="720"/>
    </location>
</feature>
<feature type="domain" description="Arb2-like" evidence="13">
    <location>
        <begin position="432"/>
        <end position="680"/>
    </location>
</feature>
<comment type="subcellular location">
    <subcellularLocation>
        <location evidence="1">Nucleus</location>
    </subcellularLocation>
</comment>
<dbReference type="GO" id="GO:0040029">
    <property type="term" value="P:epigenetic regulation of gene expression"/>
    <property type="evidence" value="ECO:0007669"/>
    <property type="project" value="TreeGrafter"/>
</dbReference>
<dbReference type="Pfam" id="PF09757">
    <property type="entry name" value="Arb2-like"/>
    <property type="match status" value="1"/>
</dbReference>
<keyword evidence="4" id="KW-0678">Repressor</keyword>
<keyword evidence="6" id="KW-0156">Chromatin regulator</keyword>
<dbReference type="InterPro" id="IPR023801">
    <property type="entry name" value="His_deacetylse_dom"/>
</dbReference>
<keyword evidence="9" id="KW-0539">Nucleus</keyword>
<evidence type="ECO:0000256" key="7">
    <source>
        <dbReference type="ARBA" id="ARBA00023015"/>
    </source>
</evidence>
<reference evidence="14 15" key="1">
    <citation type="submission" date="2017-12" db="EMBL/GenBank/DDBJ databases">
        <title>Gene loss provides genomic basis for host adaptation in cereal stripe rust fungi.</title>
        <authorList>
            <person name="Xia C."/>
        </authorList>
    </citation>
    <scope>NUCLEOTIDE SEQUENCE [LARGE SCALE GENOMIC DNA]</scope>
    <source>
        <strain evidence="14 15">93TX-2</strain>
    </source>
</reference>
<dbReference type="VEuPathDB" id="FungiDB:PSTT_13179"/>
<dbReference type="Pfam" id="PF00850">
    <property type="entry name" value="Hist_deacetyl"/>
    <property type="match status" value="1"/>
</dbReference>
<organism evidence="14 15">
    <name type="scientific">Puccinia striiformis</name>
    <dbReference type="NCBI Taxonomy" id="27350"/>
    <lineage>
        <taxon>Eukaryota</taxon>
        <taxon>Fungi</taxon>
        <taxon>Dikarya</taxon>
        <taxon>Basidiomycota</taxon>
        <taxon>Pucciniomycotina</taxon>
        <taxon>Pucciniomycetes</taxon>
        <taxon>Pucciniales</taxon>
        <taxon>Pucciniaceae</taxon>
        <taxon>Puccinia</taxon>
    </lineage>
</organism>
<name>A0A2S4WC48_9BASI</name>
<dbReference type="OrthoDB" id="424012at2759"/>
<feature type="transmembrane region" description="Helical" evidence="11">
    <location>
        <begin position="743"/>
        <end position="764"/>
    </location>
</feature>
<comment type="similarity">
    <text evidence="2">Belongs to the histone deacetylase family. HD type 2 subfamily.</text>
</comment>
<evidence type="ECO:0000313" key="15">
    <source>
        <dbReference type="Proteomes" id="UP000238274"/>
    </source>
</evidence>
<feature type="region of interest" description="Disordered" evidence="10">
    <location>
        <begin position="681"/>
        <end position="734"/>
    </location>
</feature>
<keyword evidence="11" id="KW-0472">Membrane</keyword>
<dbReference type="AlphaFoldDB" id="A0A2S4WC48"/>
<dbReference type="InterPro" id="IPR019154">
    <property type="entry name" value="Arb2-like_domain"/>
</dbReference>
<protein>
    <recommendedName>
        <fullName evidence="3">histone deacetylase</fullName>
        <ecNumber evidence="3">3.5.1.98</ecNumber>
    </recommendedName>
</protein>
<keyword evidence="11" id="KW-1133">Transmembrane helix</keyword>
<evidence type="ECO:0000256" key="1">
    <source>
        <dbReference type="ARBA" id="ARBA00004123"/>
    </source>
</evidence>
<evidence type="ECO:0000313" key="14">
    <source>
        <dbReference type="EMBL" id="POW19340.1"/>
    </source>
</evidence>
<evidence type="ECO:0000256" key="10">
    <source>
        <dbReference type="SAM" id="MobiDB-lite"/>
    </source>
</evidence>
<evidence type="ECO:0000256" key="3">
    <source>
        <dbReference type="ARBA" id="ARBA00012111"/>
    </source>
</evidence>
<dbReference type="PANTHER" id="PTHR10625:SF5">
    <property type="entry name" value="HISTONE DEACETYLASE"/>
    <property type="match status" value="1"/>
</dbReference>
<gene>
    <name evidence="14" type="ORF">PSHT_04791</name>
</gene>
<keyword evidence="15" id="KW-1185">Reference proteome</keyword>
<dbReference type="PRINTS" id="PR01270">
    <property type="entry name" value="HDASUPER"/>
</dbReference>
<evidence type="ECO:0000256" key="2">
    <source>
        <dbReference type="ARBA" id="ARBA00007738"/>
    </source>
</evidence>
<evidence type="ECO:0000259" key="13">
    <source>
        <dbReference type="Pfam" id="PF09757"/>
    </source>
</evidence>
<accession>A0A2S4WC48</accession>
<evidence type="ECO:0000259" key="12">
    <source>
        <dbReference type="Pfam" id="PF00850"/>
    </source>
</evidence>
<feature type="transmembrane region" description="Helical" evidence="11">
    <location>
        <begin position="776"/>
        <end position="794"/>
    </location>
</feature>
<dbReference type="EC" id="3.5.1.98" evidence="3"/>
<dbReference type="InterPro" id="IPR037138">
    <property type="entry name" value="His_deacetylse_dom_sf"/>
</dbReference>
<sequence length="799" mass="89875">MVHEQQNGPSKPKTDQKPAHPATTSSSRPSQTGICYSTQMLKHWKPDVPFDTTKDQETENEEPERPSRITCIIAQVQREKLTEQLEHVKIRKATKEEIMLVHSEGHWKRIEETAAMTLPELKDRSAYFQRLSLYVNADTFDCARLSCGGVIEMCRAVMDGKIKNGFAIVRPPGHHSEPEDPSGFCVFNNAAISAKWLRTVYPEKVKKVLLVDCLLTFFSLRHRDNTGNGIQRSFYHDSSVLYISIHRFLQDNRTEYFYPGNDWGGSNRVGEGDGQGFTVNIPWPEGGMSDADYIYAFQRLVMPIAMEFDPDFVIVSAGFDAARHDPLGECDVTPEGFAHMTHMLTSLANGNTVLALEGGYHLESLALSATECIKVLMGEAPPKLGCAMVASDVATETVDECLKIQAAFWKSLPRQGLSSKYELEMDGLSIPLGDVLKMHRSYDLMNLMDFVPFLHTTNKLRASQSHTKIKSWDNVYDCKTLVLFMHDLGSLRNEIFTEAANLKDENNALIEYNKLLMDWIRSNQYGIIDVQVLPSYLSDLAMDAITKKAEQAKTLKRMVNWIWNQFISLSDCQNLILICLGEGCAALPVLLDIKDISAKLKASIHIPSLRHTPIRLESDCQWHKDISIAFLPSMDEGRLAVQSKKHTYPYGKVEMLDKSRPSQILRSEWEKITKFVHVKVTGSTPLNPDPPTTAPSSEGPHTNGNDLNKDPSTTTVNNKTGLEPALSGSNGIPTSRKLPTPPLSLWISIKVLYTYHLFLVPFSQTCFSLSLHLYKYPYSSLGPIIFIPIFFFYLQIISI</sequence>
<dbReference type="Proteomes" id="UP000238274">
    <property type="component" value="Unassembled WGS sequence"/>
</dbReference>
<keyword evidence="8" id="KW-0804">Transcription</keyword>
<dbReference type="GO" id="GO:0141221">
    <property type="term" value="F:histone deacetylase activity, hydrolytic mechanism"/>
    <property type="evidence" value="ECO:0007669"/>
    <property type="project" value="UniProtKB-EC"/>
</dbReference>
<keyword evidence="5" id="KW-0378">Hydrolase</keyword>
<dbReference type="GO" id="GO:0000118">
    <property type="term" value="C:histone deacetylase complex"/>
    <property type="evidence" value="ECO:0007669"/>
    <property type="project" value="TreeGrafter"/>
</dbReference>
<reference evidence="15" key="2">
    <citation type="journal article" date="2018" name="BMC Genomics">
        <title>Genomic insights into host adaptation between the wheat stripe rust pathogen (Puccinia striiformis f. sp. tritici) and the barley stripe rust pathogen (Puccinia striiformis f. sp. hordei).</title>
        <authorList>
            <person name="Xia C."/>
            <person name="Wang M."/>
            <person name="Yin C."/>
            <person name="Cornejo O.E."/>
            <person name="Hulbert S.H."/>
            <person name="Chen X."/>
        </authorList>
    </citation>
    <scope>NUCLEOTIDE SEQUENCE [LARGE SCALE GENOMIC DNA]</scope>
    <source>
        <strain evidence="15">93TX-2</strain>
    </source>
</reference>
<dbReference type="VEuPathDB" id="FungiDB:PSHT_04791"/>
<keyword evidence="11" id="KW-0812">Transmembrane</keyword>
<feature type="region of interest" description="Disordered" evidence="10">
    <location>
        <begin position="1"/>
        <end position="66"/>
    </location>
</feature>
<feature type="compositionally biased region" description="Basic and acidic residues" evidence="10">
    <location>
        <begin position="44"/>
        <end position="66"/>
    </location>
</feature>
<evidence type="ECO:0000256" key="9">
    <source>
        <dbReference type="ARBA" id="ARBA00023242"/>
    </source>
</evidence>
<evidence type="ECO:0000256" key="4">
    <source>
        <dbReference type="ARBA" id="ARBA00022491"/>
    </source>
</evidence>
<evidence type="ECO:0000256" key="6">
    <source>
        <dbReference type="ARBA" id="ARBA00022853"/>
    </source>
</evidence>
<evidence type="ECO:0000256" key="11">
    <source>
        <dbReference type="SAM" id="Phobius"/>
    </source>
</evidence>
<dbReference type="EMBL" id="PKSM01000050">
    <property type="protein sequence ID" value="POW19340.1"/>
    <property type="molecule type" value="Genomic_DNA"/>
</dbReference>